<keyword evidence="1" id="KW-1133">Transmembrane helix</keyword>
<dbReference type="Proteomes" id="UP000220922">
    <property type="component" value="Unassembled WGS sequence"/>
</dbReference>
<evidence type="ECO:0000313" key="2">
    <source>
        <dbReference type="EMBL" id="PDV99442.1"/>
    </source>
</evidence>
<dbReference type="EMBL" id="LYXE01000072">
    <property type="protein sequence ID" value="PDV99442.1"/>
    <property type="molecule type" value="Genomic_DNA"/>
</dbReference>
<protein>
    <submittedName>
        <fullName evidence="2">Uncharacterized protein</fullName>
    </submittedName>
</protein>
<dbReference type="AlphaFoldDB" id="A0A2H3KMT7"/>
<sequence length="73" mass="8478">MFIVHTAWYVVCPCISTFLQMPDAERLMLKLLIAILEYMMTVMWVLLIESAISPKVPRRCQNFTLGSKPYLIV</sequence>
<feature type="transmembrane region" description="Helical" evidence="1">
    <location>
        <begin position="27"/>
        <end position="48"/>
    </location>
</feature>
<organism evidence="2 3">
    <name type="scientific">Candidatus Chloroploca asiatica</name>
    <dbReference type="NCBI Taxonomy" id="1506545"/>
    <lineage>
        <taxon>Bacteria</taxon>
        <taxon>Bacillati</taxon>
        <taxon>Chloroflexota</taxon>
        <taxon>Chloroflexia</taxon>
        <taxon>Chloroflexales</taxon>
        <taxon>Chloroflexineae</taxon>
        <taxon>Oscillochloridaceae</taxon>
        <taxon>Candidatus Chloroploca</taxon>
    </lineage>
</organism>
<keyword evidence="3" id="KW-1185">Reference proteome</keyword>
<gene>
    <name evidence="2" type="ORF">A9Q02_12445</name>
</gene>
<accession>A0A2H3KMT7</accession>
<reference evidence="2 3" key="1">
    <citation type="submission" date="2016-05" db="EMBL/GenBank/DDBJ databases">
        <authorList>
            <person name="Lavstsen T."/>
            <person name="Jespersen J.S."/>
        </authorList>
    </citation>
    <scope>NUCLEOTIDE SEQUENCE [LARGE SCALE GENOMIC DNA]</scope>
    <source>
        <strain evidence="2 3">B7-9</strain>
    </source>
</reference>
<comment type="caution">
    <text evidence="2">The sequence shown here is derived from an EMBL/GenBank/DDBJ whole genome shotgun (WGS) entry which is preliminary data.</text>
</comment>
<name>A0A2H3KMT7_9CHLR</name>
<proteinExistence type="predicted"/>
<keyword evidence="1" id="KW-0812">Transmembrane</keyword>
<dbReference type="REBASE" id="278982">
    <property type="entry name" value="CasB79ORF12440P"/>
</dbReference>
<evidence type="ECO:0000313" key="3">
    <source>
        <dbReference type="Proteomes" id="UP000220922"/>
    </source>
</evidence>
<keyword evidence="1" id="KW-0472">Membrane</keyword>
<evidence type="ECO:0000256" key="1">
    <source>
        <dbReference type="SAM" id="Phobius"/>
    </source>
</evidence>